<protein>
    <submittedName>
        <fullName evidence="2">Uncharacterized protein</fullName>
    </submittedName>
</protein>
<evidence type="ECO:0000313" key="3">
    <source>
        <dbReference type="Proteomes" id="UP001432322"/>
    </source>
</evidence>
<feature type="non-terminal residue" evidence="2">
    <location>
        <position position="1"/>
    </location>
</feature>
<sequence>VDGVGKLGFKIITPLIGRGNKIFRGDHDLFNDLDNGYQYHPDHAQANRPKVVVLRMPDHPHRHKKKSRGGERSDMKESDDDDEENE</sequence>
<evidence type="ECO:0000313" key="2">
    <source>
        <dbReference type="EMBL" id="GMT20261.1"/>
    </source>
</evidence>
<keyword evidence="3" id="KW-1185">Reference proteome</keyword>
<proteinExistence type="predicted"/>
<dbReference type="EMBL" id="BTSY01000003">
    <property type="protein sequence ID" value="GMT20261.1"/>
    <property type="molecule type" value="Genomic_DNA"/>
</dbReference>
<comment type="caution">
    <text evidence="2">The sequence shown here is derived from an EMBL/GenBank/DDBJ whole genome shotgun (WGS) entry which is preliminary data.</text>
</comment>
<dbReference type="Proteomes" id="UP001432322">
    <property type="component" value="Unassembled WGS sequence"/>
</dbReference>
<gene>
    <name evidence="2" type="ORF">PFISCL1PPCAC_11558</name>
</gene>
<dbReference type="AlphaFoldDB" id="A0AAV5VLG4"/>
<feature type="compositionally biased region" description="Acidic residues" evidence="1">
    <location>
        <begin position="77"/>
        <end position="86"/>
    </location>
</feature>
<organism evidence="2 3">
    <name type="scientific">Pristionchus fissidentatus</name>
    <dbReference type="NCBI Taxonomy" id="1538716"/>
    <lineage>
        <taxon>Eukaryota</taxon>
        <taxon>Metazoa</taxon>
        <taxon>Ecdysozoa</taxon>
        <taxon>Nematoda</taxon>
        <taxon>Chromadorea</taxon>
        <taxon>Rhabditida</taxon>
        <taxon>Rhabditina</taxon>
        <taxon>Diplogasteromorpha</taxon>
        <taxon>Diplogasteroidea</taxon>
        <taxon>Neodiplogasteridae</taxon>
        <taxon>Pristionchus</taxon>
    </lineage>
</organism>
<accession>A0AAV5VLG4</accession>
<name>A0AAV5VLG4_9BILA</name>
<evidence type="ECO:0000256" key="1">
    <source>
        <dbReference type="SAM" id="MobiDB-lite"/>
    </source>
</evidence>
<feature type="region of interest" description="Disordered" evidence="1">
    <location>
        <begin position="54"/>
        <end position="86"/>
    </location>
</feature>
<reference evidence="2" key="1">
    <citation type="submission" date="2023-10" db="EMBL/GenBank/DDBJ databases">
        <title>Genome assembly of Pristionchus species.</title>
        <authorList>
            <person name="Yoshida K."/>
            <person name="Sommer R.J."/>
        </authorList>
    </citation>
    <scope>NUCLEOTIDE SEQUENCE</scope>
    <source>
        <strain evidence="2">RS5133</strain>
    </source>
</reference>